<dbReference type="GO" id="GO:0000226">
    <property type="term" value="P:microtubule cytoskeleton organization"/>
    <property type="evidence" value="ECO:0007669"/>
    <property type="project" value="TreeGrafter"/>
</dbReference>
<dbReference type="InterPro" id="IPR033162">
    <property type="entry name" value="TBCD"/>
</dbReference>
<evidence type="ECO:0000259" key="4">
    <source>
        <dbReference type="Pfam" id="PF12612"/>
    </source>
</evidence>
<dbReference type="Pfam" id="PF12612">
    <property type="entry name" value="TFCD_C"/>
    <property type="match status" value="1"/>
</dbReference>
<accession>A0A9W7F0Z1</accession>
<dbReference type="EMBL" id="BRXX01000193">
    <property type="protein sequence ID" value="GMH97018.1"/>
    <property type="molecule type" value="Genomic_DNA"/>
</dbReference>
<evidence type="ECO:0000313" key="6">
    <source>
        <dbReference type="EMBL" id="GMH97018.1"/>
    </source>
</evidence>
<reference evidence="7" key="1">
    <citation type="journal article" date="2023" name="Commun. Biol.">
        <title>Genome analysis of Parmales, the sister group of diatoms, reveals the evolutionary specialization of diatoms from phago-mixotrophs to photoautotrophs.</title>
        <authorList>
            <person name="Ban H."/>
            <person name="Sato S."/>
            <person name="Yoshikawa S."/>
            <person name="Yamada K."/>
            <person name="Nakamura Y."/>
            <person name="Ichinomiya M."/>
            <person name="Sato N."/>
            <person name="Blanc-Mathieu R."/>
            <person name="Endo H."/>
            <person name="Kuwata A."/>
            <person name="Ogata H."/>
        </authorList>
    </citation>
    <scope>NUCLEOTIDE SEQUENCE [LARGE SCALE GENOMIC DNA]</scope>
    <source>
        <strain evidence="7">NIES 3699</strain>
    </source>
</reference>
<dbReference type="GO" id="GO:0007021">
    <property type="term" value="P:tubulin complex assembly"/>
    <property type="evidence" value="ECO:0007669"/>
    <property type="project" value="InterPro"/>
</dbReference>
<dbReference type="Proteomes" id="UP001165160">
    <property type="component" value="Unassembled WGS sequence"/>
</dbReference>
<dbReference type="AlphaFoldDB" id="A0A9W7F0Z1"/>
<dbReference type="SUPFAM" id="SSF48371">
    <property type="entry name" value="ARM repeat"/>
    <property type="match status" value="1"/>
</dbReference>
<name>A0A9W7F0Z1_9STRA</name>
<dbReference type="GO" id="GO:0007023">
    <property type="term" value="P:post-chaperonin tubulin folding pathway"/>
    <property type="evidence" value="ECO:0007669"/>
    <property type="project" value="InterPro"/>
</dbReference>
<proteinExistence type="predicted"/>
<dbReference type="InterPro" id="IPR011989">
    <property type="entry name" value="ARM-like"/>
</dbReference>
<keyword evidence="1" id="KW-0143">Chaperone</keyword>
<evidence type="ECO:0000256" key="1">
    <source>
        <dbReference type="ARBA" id="ARBA00023186"/>
    </source>
</evidence>
<dbReference type="Gene3D" id="1.25.10.10">
    <property type="entry name" value="Leucine-rich Repeat Variant"/>
    <property type="match status" value="2"/>
</dbReference>
<dbReference type="Pfam" id="PF25767">
    <property type="entry name" value="ARM_TBCD_2nd"/>
    <property type="match status" value="1"/>
</dbReference>
<dbReference type="GO" id="GO:0005096">
    <property type="term" value="F:GTPase activator activity"/>
    <property type="evidence" value="ECO:0007669"/>
    <property type="project" value="InterPro"/>
</dbReference>
<organism evidence="6 7">
    <name type="scientific">Triparma verrucosa</name>
    <dbReference type="NCBI Taxonomy" id="1606542"/>
    <lineage>
        <taxon>Eukaryota</taxon>
        <taxon>Sar</taxon>
        <taxon>Stramenopiles</taxon>
        <taxon>Ochrophyta</taxon>
        <taxon>Bolidophyceae</taxon>
        <taxon>Parmales</taxon>
        <taxon>Triparmaceae</taxon>
        <taxon>Triparma</taxon>
    </lineage>
</organism>
<keyword evidence="7" id="KW-1185">Reference proteome</keyword>
<feature type="domain" description="Tubulin-folding cofactor D ARM repeats" evidence="5">
    <location>
        <begin position="241"/>
        <end position="486"/>
    </location>
</feature>
<comment type="caution">
    <text evidence="6">The sequence shown here is derived from an EMBL/GenBank/DDBJ whole genome shotgun (WGS) entry which is preliminary data.</text>
</comment>
<evidence type="ECO:0000259" key="5">
    <source>
        <dbReference type="Pfam" id="PF25767"/>
    </source>
</evidence>
<feature type="region of interest" description="Disordered" evidence="3">
    <location>
        <begin position="282"/>
        <end position="306"/>
    </location>
</feature>
<dbReference type="PANTHER" id="PTHR12658:SF0">
    <property type="entry name" value="TUBULIN-SPECIFIC CHAPERONE D"/>
    <property type="match status" value="1"/>
</dbReference>
<gene>
    <name evidence="6" type="ORF">TrVE_jg4565</name>
</gene>
<evidence type="ECO:0008006" key="8">
    <source>
        <dbReference type="Google" id="ProtNLM"/>
    </source>
</evidence>
<dbReference type="InterPro" id="IPR058033">
    <property type="entry name" value="ARM_TBCD_2nd"/>
</dbReference>
<protein>
    <recommendedName>
        <fullName evidence="8">Tubulin-specific chaperone D</fullName>
    </recommendedName>
</protein>
<dbReference type="InterPro" id="IPR021133">
    <property type="entry name" value="HEAT_type_2"/>
</dbReference>
<dbReference type="PANTHER" id="PTHR12658">
    <property type="entry name" value="BETA-TUBULIN COFACTOR D"/>
    <property type="match status" value="1"/>
</dbReference>
<dbReference type="Pfam" id="PF23579">
    <property type="entry name" value="ARM_TBCD"/>
    <property type="match status" value="1"/>
</dbReference>
<dbReference type="PROSITE" id="PS50077">
    <property type="entry name" value="HEAT_REPEAT"/>
    <property type="match status" value="1"/>
</dbReference>
<evidence type="ECO:0000256" key="2">
    <source>
        <dbReference type="PROSITE-ProRule" id="PRU00103"/>
    </source>
</evidence>
<dbReference type="GO" id="GO:0048487">
    <property type="term" value="F:beta-tubulin binding"/>
    <property type="evidence" value="ECO:0007669"/>
    <property type="project" value="InterPro"/>
</dbReference>
<feature type="repeat" description="HEAT" evidence="2">
    <location>
        <begin position="317"/>
        <end position="354"/>
    </location>
</feature>
<dbReference type="InterPro" id="IPR022577">
    <property type="entry name" value="TBCD_C"/>
</dbReference>
<evidence type="ECO:0000256" key="3">
    <source>
        <dbReference type="SAM" id="MobiDB-lite"/>
    </source>
</evidence>
<evidence type="ECO:0000313" key="7">
    <source>
        <dbReference type="Proteomes" id="UP001165160"/>
    </source>
</evidence>
<sequence length="1261" mass="139076">MSKLVAPSNNLIHETYGETTIEAAIEAKSANEGPKILHTYLTLISHLAKVRGYKTIKKLFTHEAVDLEPTLSCLLSQDRSNHLLWSSRYSLLLWLSMLALVPFDISTIDSTSSSSSNTSSNLVSQIISISKSYLSDPGPIRLAAAVCLSSVLTRPDMEHGHLQSFMSYSQSILKARVGQNKDVEGKGQVSHLSDDTFLTMGVVHTLAHLFKYGDREKFLIYVDSFLEQIILVAENGGSQTMLRKLLVKLFQRVGTTFMPVRIVPWRYQRGRRSLLNNMSNNAVVASSSPSPLPPPPTSPSSVTSEPEIYVPPELEDVVDQLLTGLRDRDTVVRWSAAKGLGRITERLPRECADDVVGGILELFSEEETDSAWHGANLALAELARRGLLLPFRLPKIVPIIVKAIHYDVRRGQNSVGAHVRDAACYVCWAFARAYSPEVMKPFVADLAEGMLLAALFDREINCRRAASAAFQENVGRQGNENFSHGIEILTAADYFTLGNRVKAFTEISCFVAGFEKYRKGIIGHLTQVKLFHWDVEIRLLASKGLGNLVELDRNYMADVVLKELIGKVCDPDLLVRHGAVLGIAEIVKAQGSNVSAQHAAITNVVVEVEKARLYRGKGGEIMRSAICRLIECVSLAQLPLPVKTQVRLLDSVDDCIKHPLEEISVSAVAGLRALLKQYFPVASTGPSSRLHSRVFEKYAKVVEEEDNAAATRGFALALGCLPAKLIAFNPEALETAVNLLCKCADINFKVGEEPDAETRRNCVKALTEIVKTVGVGENKIQTFSGTDKKDLVSVGLSKALVEKIFATLFLCMEDYSMDKRGDVGSWVRCATLNAVETLTLEAVNASKSLRPDAADNAAAGGEDEDEVLGTLAERMQLLDEDINNVVLASVQSSSPMKDEWRNPKVPEQYFDVATSITVLGLILKQLAEKLDNVRDLAGNILHRLLNVDKIPLVADRVFLTEALRTKEGETMNWASPSTTFTMIIKAMNIDVYHEAIVEGLAVSVGGLTESVVKSSAAALIDWVKTMKKLKGWRHLARLGRTLIGLMRKFEKNERIVVPVLKTVHLLLQNEALRSEDRRTAKENKAEDVEGEKDSFGPTMLKLIKAEAHGSKSYKKIVAIVDVGMDFVSEIEWGGADDEDKAYFDEILSFIFALLGHPFPKVRKYVAEQLYVALLENEGAVKDDSKYDDACSVILESAWDGEVEATEEQEVGVRVRRNELADLMGVELSEKARAKRVAKKGKEKVKKDELASYMSLVKEAGR</sequence>
<dbReference type="InterPro" id="IPR016024">
    <property type="entry name" value="ARM-type_fold"/>
</dbReference>
<feature type="domain" description="Tubulin-folding cofactor D C-terminal" evidence="4">
    <location>
        <begin position="918"/>
        <end position="1115"/>
    </location>
</feature>